<evidence type="ECO:0000313" key="3">
    <source>
        <dbReference type="Proteomes" id="UP000703661"/>
    </source>
</evidence>
<comment type="caution">
    <text evidence="2">The sequence shown here is derived from an EMBL/GenBank/DDBJ whole genome shotgun (WGS) entry which is preliminary data.</text>
</comment>
<dbReference type="OrthoDB" id="2428828at2759"/>
<organism evidence="2 3">
    <name type="scientific">Entomortierella chlamydospora</name>
    <dbReference type="NCBI Taxonomy" id="101097"/>
    <lineage>
        <taxon>Eukaryota</taxon>
        <taxon>Fungi</taxon>
        <taxon>Fungi incertae sedis</taxon>
        <taxon>Mucoromycota</taxon>
        <taxon>Mortierellomycotina</taxon>
        <taxon>Mortierellomycetes</taxon>
        <taxon>Mortierellales</taxon>
        <taxon>Mortierellaceae</taxon>
        <taxon>Entomortierella</taxon>
    </lineage>
</organism>
<feature type="region of interest" description="Disordered" evidence="1">
    <location>
        <begin position="202"/>
        <end position="285"/>
    </location>
</feature>
<sequence>MQIRAPLLLERIFEDFFADSPLRLQEDEQAQRQRQRQTQLLNHNTQVLNHSITGGHNGNHDGIAIQRMDSLQSHKAEEKTRRQAKWDAVRMLGVLYALDKTHVGPSSSSTSALVLSGASDIIERSVPADHNPELDHSQACDSQSSMSSLSVASTSPTVSSSSITETQNEILMLSDLQLQCRQQFTQPASLGSLFQRQWAARKAGRSLSPERRDFPRTPSLEADPYRSLSHKRSHRSRPSPISGSRSTALQSCGGQNRDRPLGQSHEGRMTASSPPSPSTCASSWQEFSSTKVHDLVGHLNIQKAASVSDSKRCAKRRPKEGRINDKTMLEGEWEGHANGQDIEMRDQLVNTNDLDYCTGPYKEAQVSNANISHVPCKEYPLTKSENDNWAESSTTFSESVSRLGAARSFAIPSGSEASPIMESLPRPLTLPSTSTPSRMQSTASFGEGNHCQNEGQLQYHQPILNRNDKIAFLTKYTDRMHRKLQALEIKDWRNEDIQRKKTYQLMIRHNDKSGEKGLVDFYLGRYGGSVHSN</sequence>
<evidence type="ECO:0000313" key="2">
    <source>
        <dbReference type="EMBL" id="KAG0009905.1"/>
    </source>
</evidence>
<feature type="region of interest" description="Disordered" evidence="1">
    <location>
        <begin position="414"/>
        <end position="445"/>
    </location>
</feature>
<accession>A0A9P6MQH2</accession>
<feature type="compositionally biased region" description="Basic and acidic residues" evidence="1">
    <location>
        <begin position="256"/>
        <end position="268"/>
    </location>
</feature>
<feature type="region of interest" description="Disordered" evidence="1">
    <location>
        <begin position="128"/>
        <end position="162"/>
    </location>
</feature>
<feature type="compositionally biased region" description="Basic residues" evidence="1">
    <location>
        <begin position="228"/>
        <end position="237"/>
    </location>
</feature>
<feature type="compositionally biased region" description="Low complexity" evidence="1">
    <location>
        <begin position="139"/>
        <end position="162"/>
    </location>
</feature>
<name>A0A9P6MQH2_9FUNG</name>
<reference evidence="2" key="1">
    <citation type="journal article" date="2020" name="Fungal Divers.">
        <title>Resolving the Mortierellaceae phylogeny through synthesis of multi-gene phylogenetics and phylogenomics.</title>
        <authorList>
            <person name="Vandepol N."/>
            <person name="Liber J."/>
            <person name="Desiro A."/>
            <person name="Na H."/>
            <person name="Kennedy M."/>
            <person name="Barry K."/>
            <person name="Grigoriev I.V."/>
            <person name="Miller A.N."/>
            <person name="O'Donnell K."/>
            <person name="Stajich J.E."/>
            <person name="Bonito G."/>
        </authorList>
    </citation>
    <scope>NUCLEOTIDE SEQUENCE</scope>
    <source>
        <strain evidence="2">NRRL 2769</strain>
    </source>
</reference>
<protein>
    <submittedName>
        <fullName evidence="2">Uncharacterized protein</fullName>
    </submittedName>
</protein>
<proteinExistence type="predicted"/>
<feature type="compositionally biased region" description="Low complexity" evidence="1">
    <location>
        <begin position="270"/>
        <end position="283"/>
    </location>
</feature>
<gene>
    <name evidence="2" type="ORF">BGZ80_001949</name>
</gene>
<dbReference type="EMBL" id="JAAAID010001465">
    <property type="protein sequence ID" value="KAG0009905.1"/>
    <property type="molecule type" value="Genomic_DNA"/>
</dbReference>
<feature type="compositionally biased region" description="Basic and acidic residues" evidence="1">
    <location>
        <begin position="128"/>
        <end position="138"/>
    </location>
</feature>
<dbReference type="AlphaFoldDB" id="A0A9P6MQH2"/>
<keyword evidence="3" id="KW-1185">Reference proteome</keyword>
<dbReference type="Proteomes" id="UP000703661">
    <property type="component" value="Unassembled WGS sequence"/>
</dbReference>
<evidence type="ECO:0000256" key="1">
    <source>
        <dbReference type="SAM" id="MobiDB-lite"/>
    </source>
</evidence>
<feature type="compositionally biased region" description="Low complexity" evidence="1">
    <location>
        <begin position="423"/>
        <end position="438"/>
    </location>
</feature>